<sequence length="40" mass="4557">MSEPGSTSDKYTKKSKAVQKMTNNLQHPIQKAHEINTHTF</sequence>
<proteinExistence type="predicted"/>
<reference evidence="2 3" key="1">
    <citation type="submission" date="2013-06" db="EMBL/GenBank/DDBJ databases">
        <title>Whole genome shotgun sequence of Bacillus selenatarsenatis SF-1.</title>
        <authorList>
            <person name="Kuroda M."/>
            <person name="Sei K."/>
            <person name="Yamashita M."/>
            <person name="Ike M."/>
        </authorList>
    </citation>
    <scope>NUCLEOTIDE SEQUENCE [LARGE SCALE GENOMIC DNA]</scope>
    <source>
        <strain evidence="2 3">SF-1</strain>
    </source>
</reference>
<accession>A0A0A8XE77</accession>
<protein>
    <submittedName>
        <fullName evidence="2">Uncharacterized protein</fullName>
    </submittedName>
</protein>
<evidence type="ECO:0000313" key="2">
    <source>
        <dbReference type="EMBL" id="GAM16411.1"/>
    </source>
</evidence>
<feature type="region of interest" description="Disordered" evidence="1">
    <location>
        <begin position="1"/>
        <end position="40"/>
    </location>
</feature>
<comment type="caution">
    <text evidence="2">The sequence shown here is derived from an EMBL/GenBank/DDBJ whole genome shotgun (WGS) entry which is preliminary data.</text>
</comment>
<name>A0A0A8XE77_MESS1</name>
<evidence type="ECO:0000256" key="1">
    <source>
        <dbReference type="SAM" id="MobiDB-lite"/>
    </source>
</evidence>
<keyword evidence="3" id="KW-1185">Reference proteome</keyword>
<dbReference type="Proteomes" id="UP000031014">
    <property type="component" value="Unassembled WGS sequence"/>
</dbReference>
<evidence type="ECO:0000313" key="3">
    <source>
        <dbReference type="Proteomes" id="UP000031014"/>
    </source>
</evidence>
<feature type="compositionally biased region" description="Basic and acidic residues" evidence="1">
    <location>
        <begin position="31"/>
        <end position="40"/>
    </location>
</feature>
<dbReference type="EMBL" id="BASE01000121">
    <property type="protein sequence ID" value="GAM16411.1"/>
    <property type="molecule type" value="Genomic_DNA"/>
</dbReference>
<gene>
    <name evidence="2" type="ORF">SAMD00020551_4601</name>
</gene>
<organism evidence="2 3">
    <name type="scientific">Mesobacillus selenatarsenatis (strain DSM 18680 / JCM 14380 / FERM P-15431 / SF-1)</name>
    <dbReference type="NCBI Taxonomy" id="1321606"/>
    <lineage>
        <taxon>Bacteria</taxon>
        <taxon>Bacillati</taxon>
        <taxon>Bacillota</taxon>
        <taxon>Bacilli</taxon>
        <taxon>Bacillales</taxon>
        <taxon>Bacillaceae</taxon>
        <taxon>Mesobacillus</taxon>
    </lineage>
</organism>
<dbReference type="AlphaFoldDB" id="A0A0A8XE77"/>